<dbReference type="Pfam" id="PF03167">
    <property type="entry name" value="UDG"/>
    <property type="match status" value="1"/>
</dbReference>
<keyword evidence="3" id="KW-0227">DNA damage</keyword>
<keyword evidence="4" id="KW-0378">Hydrolase</keyword>
<evidence type="ECO:0000259" key="8">
    <source>
        <dbReference type="Pfam" id="PF03167"/>
    </source>
</evidence>
<dbReference type="KEGG" id="cdev:CIGN_0573"/>
<keyword evidence="1" id="KW-0004">4Fe-4S</keyword>
<dbReference type="Proteomes" id="UP000194309">
    <property type="component" value="Chromosome"/>
</dbReference>
<dbReference type="OrthoDB" id="5363213at2"/>
<reference evidence="9 10" key="1">
    <citation type="journal article" date="2017" name="Genome Biol. Evol.">
        <title>Comparative Genomic Analysis Identifies a Campylobacter Clade Deficient in Selenium Metabolism.</title>
        <authorList>
            <person name="Miller W.G."/>
            <person name="Yee E."/>
            <person name="Lopes B.S."/>
            <person name="Chapman M.H."/>
            <person name="Huynh S."/>
            <person name="Bono J.L."/>
            <person name="Parker C.T."/>
            <person name="Strachan N.J.C."/>
            <person name="Forbes K.J."/>
        </authorList>
    </citation>
    <scope>NUCLEOTIDE SEQUENCE [LARGE SCALE GENOMIC DNA]</scope>
    <source>
        <strain evidence="9 10">NCTC 13003</strain>
    </source>
</reference>
<evidence type="ECO:0000256" key="4">
    <source>
        <dbReference type="ARBA" id="ARBA00022801"/>
    </source>
</evidence>
<organism evidence="9 10">
    <name type="scientific">Campylobacter devanensis</name>
    <dbReference type="NCBI Taxonomy" id="3161138"/>
    <lineage>
        <taxon>Bacteria</taxon>
        <taxon>Pseudomonadati</taxon>
        <taxon>Campylobacterota</taxon>
        <taxon>Epsilonproteobacteria</taxon>
        <taxon>Campylobacterales</taxon>
        <taxon>Campylobacteraceae</taxon>
        <taxon>Campylobacter</taxon>
    </lineage>
</organism>
<evidence type="ECO:0000313" key="9">
    <source>
        <dbReference type="EMBL" id="ARQ98870.1"/>
    </source>
</evidence>
<dbReference type="EMBL" id="CP018788">
    <property type="protein sequence ID" value="ARQ98870.1"/>
    <property type="molecule type" value="Genomic_DNA"/>
</dbReference>
<evidence type="ECO:0000256" key="3">
    <source>
        <dbReference type="ARBA" id="ARBA00022763"/>
    </source>
</evidence>
<evidence type="ECO:0000256" key="7">
    <source>
        <dbReference type="ARBA" id="ARBA00023204"/>
    </source>
</evidence>
<dbReference type="InterPro" id="IPR051536">
    <property type="entry name" value="UDG_Type-4/5"/>
</dbReference>
<accession>A0A1X9SRM5</accession>
<dbReference type="AlphaFoldDB" id="A0A1X9SRM5"/>
<evidence type="ECO:0000256" key="2">
    <source>
        <dbReference type="ARBA" id="ARBA00022723"/>
    </source>
</evidence>
<keyword evidence="6" id="KW-0411">Iron-sulfur</keyword>
<evidence type="ECO:0000313" key="10">
    <source>
        <dbReference type="Proteomes" id="UP000194309"/>
    </source>
</evidence>
<evidence type="ECO:0000256" key="6">
    <source>
        <dbReference type="ARBA" id="ARBA00023014"/>
    </source>
</evidence>
<dbReference type="GO" id="GO:0006281">
    <property type="term" value="P:DNA repair"/>
    <property type="evidence" value="ECO:0007669"/>
    <property type="project" value="UniProtKB-KW"/>
</dbReference>
<proteinExistence type="predicted"/>
<dbReference type="GO" id="GO:0097506">
    <property type="term" value="F:deaminated base DNA N-glycosylase activity"/>
    <property type="evidence" value="ECO:0007669"/>
    <property type="project" value="UniProtKB-ARBA"/>
</dbReference>
<keyword evidence="10" id="KW-1185">Reference proteome</keyword>
<dbReference type="GO" id="GO:0046872">
    <property type="term" value="F:metal ion binding"/>
    <property type="evidence" value="ECO:0007669"/>
    <property type="project" value="UniProtKB-KW"/>
</dbReference>
<evidence type="ECO:0000256" key="1">
    <source>
        <dbReference type="ARBA" id="ARBA00022485"/>
    </source>
</evidence>
<keyword evidence="7" id="KW-0234">DNA repair</keyword>
<dbReference type="PANTHER" id="PTHR33693">
    <property type="entry name" value="TYPE-5 URACIL-DNA GLYCOSYLASE"/>
    <property type="match status" value="1"/>
</dbReference>
<dbReference type="InterPro" id="IPR036895">
    <property type="entry name" value="Uracil-DNA_glycosylase-like_sf"/>
</dbReference>
<name>A0A1X9SRM5_9BACT</name>
<dbReference type="SUPFAM" id="SSF52141">
    <property type="entry name" value="Uracil-DNA glycosylase-like"/>
    <property type="match status" value="1"/>
</dbReference>
<dbReference type="STRING" id="1660064.CIGN_0573"/>
<protein>
    <submittedName>
        <fullName evidence="9">Uracil-DNA glycosylase family protein</fullName>
    </submittedName>
</protein>
<dbReference type="GO" id="GO:0051539">
    <property type="term" value="F:4 iron, 4 sulfur cluster binding"/>
    <property type="evidence" value="ECO:0007669"/>
    <property type="project" value="UniProtKB-KW"/>
</dbReference>
<accession>A0A381D833</accession>
<dbReference type="InterPro" id="IPR005122">
    <property type="entry name" value="Uracil-DNA_glycosylase-like"/>
</dbReference>
<sequence length="206" mass="23615">MDKNYTIYKLETLRAMGFKFVSFDEILPHKISEFNSLKLLNTQIKSCNLCQLCKSRTNAVIGSGNISSGVVFVFDSPNVRSDKNGLCTPDDSLLRYLNLAGLNANEIYFTYILKCINKQNNWYYNDICTKFFDQELAIIKPKFIVSFGLNCFKELAKNGSFESHRGGIYRLKNSLYMPTFDNAWIDKNPSKANEFIADLKKIKGYL</sequence>
<dbReference type="Gene3D" id="3.40.470.10">
    <property type="entry name" value="Uracil-DNA glycosylase-like domain"/>
    <property type="match status" value="1"/>
</dbReference>
<evidence type="ECO:0000256" key="5">
    <source>
        <dbReference type="ARBA" id="ARBA00023004"/>
    </source>
</evidence>
<keyword evidence="2" id="KW-0479">Metal-binding</keyword>
<feature type="domain" description="Uracil-DNA glycosylase-like" evidence="8">
    <location>
        <begin position="62"/>
        <end position="199"/>
    </location>
</feature>
<dbReference type="PANTHER" id="PTHR33693:SF1">
    <property type="entry name" value="TYPE-4 URACIL-DNA GLYCOSYLASE"/>
    <property type="match status" value="1"/>
</dbReference>
<keyword evidence="5" id="KW-0408">Iron</keyword>
<gene>
    <name evidence="9" type="ORF">CIGN_0573</name>
</gene>